<proteinExistence type="predicted"/>
<organism evidence="2 3">
    <name type="scientific">Rhodofomes roseus</name>
    <dbReference type="NCBI Taxonomy" id="34475"/>
    <lineage>
        <taxon>Eukaryota</taxon>
        <taxon>Fungi</taxon>
        <taxon>Dikarya</taxon>
        <taxon>Basidiomycota</taxon>
        <taxon>Agaricomycotina</taxon>
        <taxon>Agaricomycetes</taxon>
        <taxon>Polyporales</taxon>
        <taxon>Rhodofomes</taxon>
    </lineage>
</organism>
<comment type="caution">
    <text evidence="2">The sequence shown here is derived from an EMBL/GenBank/DDBJ whole genome shotgun (WGS) entry which is preliminary data.</text>
</comment>
<gene>
    <name evidence="2" type="ORF">EVJ58_g7555</name>
</gene>
<evidence type="ECO:0000256" key="1">
    <source>
        <dbReference type="SAM" id="MobiDB-lite"/>
    </source>
</evidence>
<feature type="compositionally biased region" description="Low complexity" evidence="1">
    <location>
        <begin position="166"/>
        <end position="194"/>
    </location>
</feature>
<evidence type="ECO:0000313" key="3">
    <source>
        <dbReference type="Proteomes" id="UP000298390"/>
    </source>
</evidence>
<dbReference type="Proteomes" id="UP000298390">
    <property type="component" value="Unassembled WGS sequence"/>
</dbReference>
<feature type="region of interest" description="Disordered" evidence="1">
    <location>
        <begin position="163"/>
        <end position="200"/>
    </location>
</feature>
<name>A0A4Y9Y3A3_9APHY</name>
<dbReference type="EMBL" id="SEKV01000493">
    <property type="protein sequence ID" value="TFY56572.1"/>
    <property type="molecule type" value="Genomic_DNA"/>
</dbReference>
<accession>A0A4Y9Y3A3</accession>
<evidence type="ECO:0000313" key="2">
    <source>
        <dbReference type="EMBL" id="TFY56572.1"/>
    </source>
</evidence>
<feature type="region of interest" description="Disordered" evidence="1">
    <location>
        <begin position="1"/>
        <end position="29"/>
    </location>
</feature>
<dbReference type="AlphaFoldDB" id="A0A4Y9Y3A3"/>
<reference evidence="2 3" key="1">
    <citation type="submission" date="2019-01" db="EMBL/GenBank/DDBJ databases">
        <title>Genome sequencing of the rare red list fungi Fomitopsis rosea.</title>
        <authorList>
            <person name="Buettner E."/>
            <person name="Kellner H."/>
        </authorList>
    </citation>
    <scope>NUCLEOTIDE SEQUENCE [LARGE SCALE GENOMIC DNA]</scope>
    <source>
        <strain evidence="2 3">DSM 105464</strain>
    </source>
</reference>
<sequence>MALRLARRREGANQGSGRQLIGRGERRPPLASRQYERGLDCYWPGLVLVRVSYGRDSTILHKCPSAVQPAAPPASRICPFSSRTQSQHALPCPPPPTAMATMTEHALPTPPHSPLALEPARGADVLLDSLTAFYQQERYWIHHTRAALEVALAKGSDARAITFGASSPSESPSVSVGSLTPESASSPSASTTSTMDEPSATAALPTVKTEPDMLPDALSASDHSAALAKRITRWNRRKNMMKLKLEGISSTALRRRRPHRAPVSEPGARLLEMFSELVDARMESCQRVSRLVRETHRPQPEFLSLAMC</sequence>
<protein>
    <submittedName>
        <fullName evidence="2">Uncharacterized protein</fullName>
    </submittedName>
</protein>